<keyword evidence="6 7" id="KW-0472">Membrane</keyword>
<dbReference type="Pfam" id="PF04290">
    <property type="entry name" value="DctQ"/>
    <property type="match status" value="1"/>
</dbReference>
<evidence type="ECO:0000256" key="7">
    <source>
        <dbReference type="RuleBase" id="RU369079"/>
    </source>
</evidence>
<evidence type="ECO:0000256" key="3">
    <source>
        <dbReference type="ARBA" id="ARBA00022475"/>
    </source>
</evidence>
<name>A0ABQ5UR85_9HYPH</name>
<feature type="transmembrane region" description="Helical" evidence="7">
    <location>
        <begin position="134"/>
        <end position="155"/>
    </location>
</feature>
<feature type="domain" description="Tripartite ATP-independent periplasmic transporters DctQ component" evidence="8">
    <location>
        <begin position="26"/>
        <end position="152"/>
    </location>
</feature>
<comment type="similarity">
    <text evidence="7">Belongs to the TRAP transporter small permease family.</text>
</comment>
<keyword evidence="7" id="KW-0997">Cell inner membrane</keyword>
<feature type="transmembrane region" description="Helical" evidence="7">
    <location>
        <begin position="48"/>
        <end position="66"/>
    </location>
</feature>
<evidence type="ECO:0000313" key="10">
    <source>
        <dbReference type="Proteomes" id="UP001161405"/>
    </source>
</evidence>
<reference evidence="9" key="1">
    <citation type="journal article" date="2014" name="Int. J. Syst. Evol. Microbiol.">
        <title>Complete genome of a new Firmicutes species belonging to the dominant human colonic microbiota ('Ruminococcus bicirculans') reveals two chromosomes and a selective capacity to utilize plant glucans.</title>
        <authorList>
            <consortium name="NISC Comparative Sequencing Program"/>
            <person name="Wegmann U."/>
            <person name="Louis P."/>
            <person name="Goesmann A."/>
            <person name="Henrissat B."/>
            <person name="Duncan S.H."/>
            <person name="Flint H.J."/>
        </authorList>
    </citation>
    <scope>NUCLEOTIDE SEQUENCE</scope>
    <source>
        <strain evidence="9">NBRC 107169</strain>
    </source>
</reference>
<dbReference type="EMBL" id="BSNI01000002">
    <property type="protein sequence ID" value="GLQ17394.1"/>
    <property type="molecule type" value="Genomic_DNA"/>
</dbReference>
<keyword evidence="4 7" id="KW-0812">Transmembrane</keyword>
<evidence type="ECO:0000256" key="5">
    <source>
        <dbReference type="ARBA" id="ARBA00022989"/>
    </source>
</evidence>
<keyword evidence="5 7" id="KW-1133">Transmembrane helix</keyword>
<comment type="caution">
    <text evidence="7">Lacks conserved residue(s) required for the propagation of feature annotation.</text>
</comment>
<dbReference type="Proteomes" id="UP001161405">
    <property type="component" value="Unassembled WGS sequence"/>
</dbReference>
<dbReference type="RefSeq" id="WP_284363524.1">
    <property type="nucleotide sequence ID" value="NZ_BSNI01000002.1"/>
</dbReference>
<organism evidence="9 10">
    <name type="scientific">Maritalea porphyrae</name>
    <dbReference type="NCBI Taxonomy" id="880732"/>
    <lineage>
        <taxon>Bacteria</taxon>
        <taxon>Pseudomonadati</taxon>
        <taxon>Pseudomonadota</taxon>
        <taxon>Alphaproteobacteria</taxon>
        <taxon>Hyphomicrobiales</taxon>
        <taxon>Devosiaceae</taxon>
        <taxon>Maritalea</taxon>
    </lineage>
</organism>
<keyword evidence="3" id="KW-1003">Cell membrane</keyword>
<feature type="transmembrane region" description="Helical" evidence="7">
    <location>
        <begin position="94"/>
        <end position="114"/>
    </location>
</feature>
<comment type="subcellular location">
    <subcellularLocation>
        <location evidence="7">Cell inner membrane</location>
        <topology evidence="7">Multi-pass membrane protein</topology>
    </subcellularLocation>
    <subcellularLocation>
        <location evidence="1">Cell membrane</location>
        <topology evidence="1">Multi-pass membrane protein</topology>
    </subcellularLocation>
</comment>
<evidence type="ECO:0000259" key="8">
    <source>
        <dbReference type="Pfam" id="PF04290"/>
    </source>
</evidence>
<keyword evidence="2 7" id="KW-0813">Transport</keyword>
<accession>A0ABQ5UR85</accession>
<protein>
    <recommendedName>
        <fullName evidence="7">TRAP transporter small permease protein</fullName>
    </recommendedName>
</protein>
<keyword evidence="10" id="KW-1185">Reference proteome</keyword>
<evidence type="ECO:0000256" key="1">
    <source>
        <dbReference type="ARBA" id="ARBA00004651"/>
    </source>
</evidence>
<evidence type="ECO:0000256" key="2">
    <source>
        <dbReference type="ARBA" id="ARBA00022448"/>
    </source>
</evidence>
<comment type="caution">
    <text evidence="9">The sequence shown here is derived from an EMBL/GenBank/DDBJ whole genome shotgun (WGS) entry which is preliminary data.</text>
</comment>
<proteinExistence type="inferred from homology"/>
<comment type="subunit">
    <text evidence="7">The complex comprises the extracytoplasmic solute receptor protein and the two transmembrane proteins.</text>
</comment>
<comment type="function">
    <text evidence="7">Part of the tripartite ATP-independent periplasmic (TRAP) transport system.</text>
</comment>
<evidence type="ECO:0000256" key="4">
    <source>
        <dbReference type="ARBA" id="ARBA00022692"/>
    </source>
</evidence>
<gene>
    <name evidence="9" type="ORF">GCM10007879_16430</name>
</gene>
<reference evidence="9" key="2">
    <citation type="submission" date="2023-01" db="EMBL/GenBank/DDBJ databases">
        <title>Draft genome sequence of Maritalea porphyrae strain NBRC 107169.</title>
        <authorList>
            <person name="Sun Q."/>
            <person name="Mori K."/>
        </authorList>
    </citation>
    <scope>NUCLEOTIDE SEQUENCE</scope>
    <source>
        <strain evidence="9">NBRC 107169</strain>
    </source>
</reference>
<dbReference type="InterPro" id="IPR055348">
    <property type="entry name" value="DctQ"/>
</dbReference>
<sequence>MKSALKLVRQLSQVPIFLASAVLFLLMAMTFADVIMRSTFNSPIEAATELTRMFMAIIVFLILPIISGKQEHIVVDLADPLFTNKWVVRIRDTIINLACGAMLLWPAQRIVVLAERARDYGDVTEYLSIPQFYIGWFIAIMTFISAFVLIARGLITLFAPQYLEEQND</sequence>
<evidence type="ECO:0000313" key="9">
    <source>
        <dbReference type="EMBL" id="GLQ17394.1"/>
    </source>
</evidence>
<evidence type="ECO:0000256" key="6">
    <source>
        <dbReference type="ARBA" id="ARBA00023136"/>
    </source>
</evidence>